<evidence type="ECO:0000313" key="3">
    <source>
        <dbReference type="EMBL" id="MEJ5978454.1"/>
    </source>
</evidence>
<accession>A0ABU8S0E0</accession>
<dbReference type="InterPro" id="IPR051017">
    <property type="entry name" value="Aldolase-II_Adducin_sf"/>
</dbReference>
<dbReference type="Gene3D" id="3.40.225.10">
    <property type="entry name" value="Class II aldolase/adducin N-terminal domain"/>
    <property type="match status" value="1"/>
</dbReference>
<gene>
    <name evidence="3" type="ORF">WG901_17510</name>
</gene>
<sequence length="258" mass="28257">MATAARNDAIAAGDKPSGDHVWRMRCELAAAYRLVALFGWDDHVATHLSVRLPDGSFLLNPFGLMFDEITASSLMRLDLDGNLVEPCEHPLNPAGFNIHAGLLGARTDANSVMHLHTRDGVAVSALAEGLLPLSQNALNVWHDIAYHEFEGVASAQDERARLAADIGDKHLMILRNHGTLTLGRSIGAAFTRLYMLEWACSAQVRTLSMGRELQLPNEAVIARQGAMMSGDWVEAFAETQFWPAMLRKAIRECPGFDI</sequence>
<evidence type="ECO:0000256" key="1">
    <source>
        <dbReference type="ARBA" id="ARBA00037961"/>
    </source>
</evidence>
<dbReference type="Proteomes" id="UP001361239">
    <property type="component" value="Unassembled WGS sequence"/>
</dbReference>
<dbReference type="Pfam" id="PF00596">
    <property type="entry name" value="Aldolase_II"/>
    <property type="match status" value="1"/>
</dbReference>
<reference evidence="3 4" key="1">
    <citation type="submission" date="2024-03" db="EMBL/GenBank/DDBJ databases">
        <authorList>
            <person name="Jo J.-H."/>
        </authorList>
    </citation>
    <scope>NUCLEOTIDE SEQUENCE [LARGE SCALE GENOMIC DNA]</scope>
    <source>
        <strain evidence="3 4">PS1R-30</strain>
    </source>
</reference>
<proteinExistence type="inferred from homology"/>
<dbReference type="PANTHER" id="PTHR10672">
    <property type="entry name" value="ADDUCIN"/>
    <property type="match status" value="1"/>
</dbReference>
<name>A0ABU8S0E0_9SPHN</name>
<dbReference type="PANTHER" id="PTHR10672:SF3">
    <property type="entry name" value="PROTEIN HU-LI TAI SHAO"/>
    <property type="match status" value="1"/>
</dbReference>
<comment type="similarity">
    <text evidence="1">Belongs to the aldolase class II family.</text>
</comment>
<organism evidence="3 4">
    <name type="scientific">Novosphingobium anseongense</name>
    <dbReference type="NCBI Taxonomy" id="3133436"/>
    <lineage>
        <taxon>Bacteria</taxon>
        <taxon>Pseudomonadati</taxon>
        <taxon>Pseudomonadota</taxon>
        <taxon>Alphaproteobacteria</taxon>
        <taxon>Sphingomonadales</taxon>
        <taxon>Sphingomonadaceae</taxon>
        <taxon>Novosphingobium</taxon>
    </lineage>
</organism>
<dbReference type="SMART" id="SM01007">
    <property type="entry name" value="Aldolase_II"/>
    <property type="match status" value="1"/>
</dbReference>
<protein>
    <submittedName>
        <fullName evidence="3">Class II aldolase/adducin family protein</fullName>
    </submittedName>
</protein>
<dbReference type="NCBIfam" id="NF005451">
    <property type="entry name" value="PRK07044.1"/>
    <property type="match status" value="1"/>
</dbReference>
<dbReference type="InterPro" id="IPR036409">
    <property type="entry name" value="Aldolase_II/adducin_N_sf"/>
</dbReference>
<comment type="caution">
    <text evidence="3">The sequence shown here is derived from an EMBL/GenBank/DDBJ whole genome shotgun (WGS) entry which is preliminary data.</text>
</comment>
<evidence type="ECO:0000313" key="4">
    <source>
        <dbReference type="Proteomes" id="UP001361239"/>
    </source>
</evidence>
<evidence type="ECO:0000259" key="2">
    <source>
        <dbReference type="SMART" id="SM01007"/>
    </source>
</evidence>
<dbReference type="InterPro" id="IPR001303">
    <property type="entry name" value="Aldolase_II/adducin_N"/>
</dbReference>
<keyword evidence="4" id="KW-1185">Reference proteome</keyword>
<dbReference type="SUPFAM" id="SSF53639">
    <property type="entry name" value="AraD/HMP-PK domain-like"/>
    <property type="match status" value="1"/>
</dbReference>
<dbReference type="RefSeq" id="WP_339588373.1">
    <property type="nucleotide sequence ID" value="NZ_JBBHJZ010000003.1"/>
</dbReference>
<feature type="domain" description="Class II aldolase/adducin N-terminal" evidence="2">
    <location>
        <begin position="26"/>
        <end position="204"/>
    </location>
</feature>
<dbReference type="EMBL" id="JBBHJZ010000003">
    <property type="protein sequence ID" value="MEJ5978454.1"/>
    <property type="molecule type" value="Genomic_DNA"/>
</dbReference>